<dbReference type="AlphaFoldDB" id="A0A8H5LKK1"/>
<evidence type="ECO:0000313" key="7">
    <source>
        <dbReference type="Proteomes" id="UP000559027"/>
    </source>
</evidence>
<organism evidence="6 7">
    <name type="scientific">Leucocoprinus leucothites</name>
    <dbReference type="NCBI Taxonomy" id="201217"/>
    <lineage>
        <taxon>Eukaryota</taxon>
        <taxon>Fungi</taxon>
        <taxon>Dikarya</taxon>
        <taxon>Basidiomycota</taxon>
        <taxon>Agaricomycotina</taxon>
        <taxon>Agaricomycetes</taxon>
        <taxon>Agaricomycetidae</taxon>
        <taxon>Agaricales</taxon>
        <taxon>Agaricineae</taxon>
        <taxon>Agaricaceae</taxon>
        <taxon>Leucocoprinus</taxon>
    </lineage>
</organism>
<dbReference type="EMBL" id="JAACJO010000003">
    <property type="protein sequence ID" value="KAF5360503.1"/>
    <property type="molecule type" value="Genomic_DNA"/>
</dbReference>
<sequence length="104" mass="12470">MPRSGLQREVIALYRRALRMVKTKPEPVRHKFLLYVQFTFRQNASLVPPRDVSTIEHLLRKGRRQLEMYEDPGVKDCFVSKDMVEWEERWRRGTTNASIHTQTR</sequence>
<protein>
    <recommendedName>
        <fullName evidence="5">Complex 1 LYR protein domain-containing protein</fullName>
    </recommendedName>
</protein>
<dbReference type="InterPro" id="IPR045295">
    <property type="entry name" value="Complex1_LYR_SDHAF1_LYRM8"/>
</dbReference>
<dbReference type="InterPro" id="IPR008011">
    <property type="entry name" value="Complex1_LYR_dom"/>
</dbReference>
<keyword evidence="3" id="KW-0143">Chaperone</keyword>
<dbReference type="Pfam" id="PF05347">
    <property type="entry name" value="Complex1_LYR"/>
    <property type="match status" value="1"/>
</dbReference>
<evidence type="ECO:0000313" key="6">
    <source>
        <dbReference type="EMBL" id="KAF5360503.1"/>
    </source>
</evidence>
<name>A0A8H5LKK1_9AGAR</name>
<evidence type="ECO:0000256" key="4">
    <source>
        <dbReference type="ARBA" id="ARBA00025715"/>
    </source>
</evidence>
<keyword evidence="2" id="KW-0496">Mitochondrion</keyword>
<dbReference type="GO" id="GO:0005759">
    <property type="term" value="C:mitochondrial matrix"/>
    <property type="evidence" value="ECO:0007669"/>
    <property type="project" value="UniProtKB-SubCell"/>
</dbReference>
<evidence type="ECO:0000256" key="1">
    <source>
        <dbReference type="ARBA" id="ARBA00004305"/>
    </source>
</evidence>
<evidence type="ECO:0000256" key="2">
    <source>
        <dbReference type="ARBA" id="ARBA00023128"/>
    </source>
</evidence>
<comment type="caution">
    <text evidence="6">The sequence shown here is derived from an EMBL/GenBank/DDBJ whole genome shotgun (WGS) entry which is preliminary data.</text>
</comment>
<dbReference type="PANTHER" id="PTHR13675">
    <property type="entry name" value="LYR MOTIF-CONTAINING PROTEIN 2"/>
    <property type="match status" value="1"/>
</dbReference>
<evidence type="ECO:0000256" key="3">
    <source>
        <dbReference type="ARBA" id="ARBA00023186"/>
    </source>
</evidence>
<feature type="domain" description="Complex 1 LYR protein" evidence="5">
    <location>
        <begin position="8"/>
        <end position="68"/>
    </location>
</feature>
<comment type="subcellular location">
    <subcellularLocation>
        <location evidence="1">Mitochondrion matrix</location>
    </subcellularLocation>
</comment>
<reference evidence="6 7" key="1">
    <citation type="journal article" date="2020" name="ISME J.">
        <title>Uncovering the hidden diversity of litter-decomposition mechanisms in mushroom-forming fungi.</title>
        <authorList>
            <person name="Floudas D."/>
            <person name="Bentzer J."/>
            <person name="Ahren D."/>
            <person name="Johansson T."/>
            <person name="Persson P."/>
            <person name="Tunlid A."/>
        </authorList>
    </citation>
    <scope>NUCLEOTIDE SEQUENCE [LARGE SCALE GENOMIC DNA]</scope>
    <source>
        <strain evidence="6 7">CBS 146.42</strain>
    </source>
</reference>
<evidence type="ECO:0000259" key="5">
    <source>
        <dbReference type="Pfam" id="PF05347"/>
    </source>
</evidence>
<dbReference type="GO" id="GO:0034553">
    <property type="term" value="P:mitochondrial respiratory chain complex II assembly"/>
    <property type="evidence" value="ECO:0007669"/>
    <property type="project" value="InterPro"/>
</dbReference>
<accession>A0A8H5LKK1</accession>
<dbReference type="PANTHER" id="PTHR13675:SF1">
    <property type="entry name" value="SUCCINATE DEHYDROGENASE ASSEMBLY FACTOR 1, MITOCHONDRIAL"/>
    <property type="match status" value="1"/>
</dbReference>
<proteinExistence type="inferred from homology"/>
<keyword evidence="7" id="KW-1185">Reference proteome</keyword>
<dbReference type="CDD" id="cd20268">
    <property type="entry name" value="Complex1_LYR_SDHAF1_LYRM8"/>
    <property type="match status" value="1"/>
</dbReference>
<dbReference type="OrthoDB" id="273010at2759"/>
<gene>
    <name evidence="6" type="ORF">D9756_005023</name>
</gene>
<dbReference type="Proteomes" id="UP000559027">
    <property type="component" value="Unassembled WGS sequence"/>
</dbReference>
<comment type="similarity">
    <text evidence="4">Belongs to the complex I LYR family. SDHAF1 subfamily.</text>
</comment>